<evidence type="ECO:0000313" key="4">
    <source>
        <dbReference type="Proteomes" id="UP001175000"/>
    </source>
</evidence>
<accession>A0AA39X548</accession>
<evidence type="ECO:0000256" key="1">
    <source>
        <dbReference type="SAM" id="MobiDB-lite"/>
    </source>
</evidence>
<dbReference type="InterPro" id="IPR025676">
    <property type="entry name" value="Clr5_dom"/>
</dbReference>
<evidence type="ECO:0000313" key="3">
    <source>
        <dbReference type="EMBL" id="KAK0627326.1"/>
    </source>
</evidence>
<dbReference type="Pfam" id="PF14420">
    <property type="entry name" value="Clr5"/>
    <property type="match status" value="1"/>
</dbReference>
<sequence>MSGCPLPRRLGTTRNDWEHMRSTITDIWLNRARNRNDLIAILSREYGFIATPKTCITHLHRWGLHTYKKNREGQPAGSESTCPPPRKRKSRVSRTSGLSVATQQPQILARIVPGLANQKLPRAKTYEIFDFIISSIDKLILGVFGNPLLGLKPKDLLSAFRDGPWTGLTWSSWMEIADIYLTAEVDLRVGDGRKFDRALKRVQQRLQELVRPRVLEKHETLKRPFSFGVWQSLQNLTAPKEGGLDLEQTRWLSFFLAFWRVCHALIRRDTTRYTGRWFSLLTDFLQRLAWATKEKPAGLDPSPYFGSPKALQRASDGHRVYPLVYALCLVRQEDMRDVLRLGAFRTLEVLAPHIQGGKRRAVARFWMGPSH</sequence>
<name>A0AA39X548_9PEZI</name>
<dbReference type="Proteomes" id="UP001175000">
    <property type="component" value="Unassembled WGS sequence"/>
</dbReference>
<proteinExistence type="predicted"/>
<dbReference type="AlphaFoldDB" id="A0AA39X548"/>
<gene>
    <name evidence="3" type="ORF">B0T14DRAFT_134864</name>
</gene>
<feature type="domain" description="Clr5" evidence="2">
    <location>
        <begin position="14"/>
        <end position="65"/>
    </location>
</feature>
<protein>
    <recommendedName>
        <fullName evidence="2">Clr5 domain-containing protein</fullName>
    </recommendedName>
</protein>
<reference evidence="3" key="1">
    <citation type="submission" date="2023-06" db="EMBL/GenBank/DDBJ databases">
        <title>Genome-scale phylogeny and comparative genomics of the fungal order Sordariales.</title>
        <authorList>
            <consortium name="Lawrence Berkeley National Laboratory"/>
            <person name="Hensen N."/>
            <person name="Bonometti L."/>
            <person name="Westerberg I."/>
            <person name="Brannstrom I.O."/>
            <person name="Guillou S."/>
            <person name="Cros-Aarteil S."/>
            <person name="Calhoun S."/>
            <person name="Haridas S."/>
            <person name="Kuo A."/>
            <person name="Mondo S."/>
            <person name="Pangilinan J."/>
            <person name="Riley R."/>
            <person name="Labutti K."/>
            <person name="Andreopoulos B."/>
            <person name="Lipzen A."/>
            <person name="Chen C."/>
            <person name="Yanf M."/>
            <person name="Daum C."/>
            <person name="Ng V."/>
            <person name="Clum A."/>
            <person name="Steindorff A."/>
            <person name="Ohm R."/>
            <person name="Martin F."/>
            <person name="Silar P."/>
            <person name="Natvig D."/>
            <person name="Lalanne C."/>
            <person name="Gautier V."/>
            <person name="Ament-Velasquez S.L."/>
            <person name="Kruys A."/>
            <person name="Hutchinson M.I."/>
            <person name="Powell A.J."/>
            <person name="Barry K."/>
            <person name="Miller A.N."/>
            <person name="Grigoriev I.V."/>
            <person name="Debuchy R."/>
            <person name="Gladieux P."/>
            <person name="Thoren M.H."/>
            <person name="Johannesson H."/>
        </authorList>
    </citation>
    <scope>NUCLEOTIDE SEQUENCE</scope>
    <source>
        <strain evidence="3">CBS 606.72</strain>
    </source>
</reference>
<comment type="caution">
    <text evidence="3">The sequence shown here is derived from an EMBL/GenBank/DDBJ whole genome shotgun (WGS) entry which is preliminary data.</text>
</comment>
<organism evidence="3 4">
    <name type="scientific">Immersiella caudata</name>
    <dbReference type="NCBI Taxonomy" id="314043"/>
    <lineage>
        <taxon>Eukaryota</taxon>
        <taxon>Fungi</taxon>
        <taxon>Dikarya</taxon>
        <taxon>Ascomycota</taxon>
        <taxon>Pezizomycotina</taxon>
        <taxon>Sordariomycetes</taxon>
        <taxon>Sordariomycetidae</taxon>
        <taxon>Sordariales</taxon>
        <taxon>Lasiosphaeriaceae</taxon>
        <taxon>Immersiella</taxon>
    </lineage>
</organism>
<dbReference type="EMBL" id="JAULSU010000002">
    <property type="protein sequence ID" value="KAK0627326.1"/>
    <property type="molecule type" value="Genomic_DNA"/>
</dbReference>
<evidence type="ECO:0000259" key="2">
    <source>
        <dbReference type="Pfam" id="PF14420"/>
    </source>
</evidence>
<feature type="region of interest" description="Disordered" evidence="1">
    <location>
        <begin position="69"/>
        <end position="99"/>
    </location>
</feature>
<keyword evidence="4" id="KW-1185">Reference proteome</keyword>